<evidence type="ECO:0000313" key="3">
    <source>
        <dbReference type="Proteomes" id="UP000095287"/>
    </source>
</evidence>
<reference evidence="4" key="1">
    <citation type="submission" date="2016-11" db="UniProtKB">
        <authorList>
            <consortium name="WormBaseParasite"/>
        </authorList>
    </citation>
    <scope>IDENTIFICATION</scope>
</reference>
<keyword evidence="3" id="KW-1185">Reference proteome</keyword>
<evidence type="ECO:0000313" key="4">
    <source>
        <dbReference type="WBParaSite" id="L893_g28569.t1"/>
    </source>
</evidence>
<organism evidence="3 4">
    <name type="scientific">Steinernema glaseri</name>
    <dbReference type="NCBI Taxonomy" id="37863"/>
    <lineage>
        <taxon>Eukaryota</taxon>
        <taxon>Metazoa</taxon>
        <taxon>Ecdysozoa</taxon>
        <taxon>Nematoda</taxon>
        <taxon>Chromadorea</taxon>
        <taxon>Rhabditida</taxon>
        <taxon>Tylenchina</taxon>
        <taxon>Panagrolaimomorpha</taxon>
        <taxon>Strongyloidoidea</taxon>
        <taxon>Steinernematidae</taxon>
        <taxon>Steinernema</taxon>
    </lineage>
</organism>
<dbReference type="WBParaSite" id="L893_g28569.t1">
    <property type="protein sequence ID" value="L893_g28569.t1"/>
    <property type="gene ID" value="L893_g28569"/>
</dbReference>
<keyword evidence="2" id="KW-0732">Signal</keyword>
<feature type="compositionally biased region" description="Acidic residues" evidence="1">
    <location>
        <begin position="51"/>
        <end position="66"/>
    </location>
</feature>
<proteinExistence type="predicted"/>
<evidence type="ECO:0000256" key="2">
    <source>
        <dbReference type="SAM" id="SignalP"/>
    </source>
</evidence>
<feature type="signal peptide" evidence="2">
    <location>
        <begin position="1"/>
        <end position="17"/>
    </location>
</feature>
<evidence type="ECO:0000256" key="1">
    <source>
        <dbReference type="SAM" id="MobiDB-lite"/>
    </source>
</evidence>
<dbReference type="AlphaFoldDB" id="A0A1I7ZQM6"/>
<dbReference type="Proteomes" id="UP000095287">
    <property type="component" value="Unplaced"/>
</dbReference>
<accession>A0A1I7ZQM6</accession>
<name>A0A1I7ZQM6_9BILA</name>
<feature type="region of interest" description="Disordered" evidence="1">
    <location>
        <begin position="30"/>
        <end position="66"/>
    </location>
</feature>
<sequence>MNAWILVFLCLPLLAYAFVLERTPELGEEYKPYPALESPKAPGVEQPAESDSTDEVWEAPESGLDDPIEAIESAAEERFF</sequence>
<feature type="chain" id="PRO_5009313785" evidence="2">
    <location>
        <begin position="18"/>
        <end position="80"/>
    </location>
</feature>
<protein>
    <submittedName>
        <fullName evidence="4">Secreted protein</fullName>
    </submittedName>
</protein>